<dbReference type="InterPro" id="IPR050116">
    <property type="entry name" value="DNA_polymerase-Y"/>
</dbReference>
<keyword evidence="3" id="KW-0808">Transferase</keyword>
<accession>A0ABS9UE50</accession>
<dbReference type="InterPro" id="IPR001126">
    <property type="entry name" value="UmuC"/>
</dbReference>
<keyword evidence="3" id="KW-0548">Nucleotidyltransferase</keyword>
<proteinExistence type="inferred from homology"/>
<dbReference type="Gene3D" id="3.30.70.270">
    <property type="match status" value="1"/>
</dbReference>
<dbReference type="InterPro" id="IPR017961">
    <property type="entry name" value="DNA_pol_Y-fam_little_finger"/>
</dbReference>
<dbReference type="Pfam" id="PF11799">
    <property type="entry name" value="IMS_C"/>
    <property type="match status" value="1"/>
</dbReference>
<evidence type="ECO:0000313" key="5">
    <source>
        <dbReference type="EMBL" id="MCH7322419.1"/>
    </source>
</evidence>
<dbReference type="Gene3D" id="3.30.1490.100">
    <property type="entry name" value="DNA polymerase, Y-family, little finger domain"/>
    <property type="match status" value="1"/>
</dbReference>
<dbReference type="EMBL" id="JAKZFC010000003">
    <property type="protein sequence ID" value="MCH7322419.1"/>
    <property type="molecule type" value="Genomic_DNA"/>
</dbReference>
<dbReference type="Gene3D" id="3.40.1170.60">
    <property type="match status" value="1"/>
</dbReference>
<dbReference type="InterPro" id="IPR043502">
    <property type="entry name" value="DNA/RNA_pol_sf"/>
</dbReference>
<reference evidence="5 6" key="1">
    <citation type="submission" date="2022-03" db="EMBL/GenBank/DDBJ databases">
        <authorList>
            <person name="Jo J.-H."/>
            <person name="Im W.-T."/>
        </authorList>
    </citation>
    <scope>NUCLEOTIDE SEQUENCE [LARGE SCALE GENOMIC DNA]</scope>
    <source>
        <strain evidence="5 6">MA9</strain>
    </source>
</reference>
<dbReference type="Pfam" id="PF11798">
    <property type="entry name" value="IMS_HHH"/>
    <property type="match status" value="1"/>
</dbReference>
<dbReference type="PROSITE" id="PS50173">
    <property type="entry name" value="UMUC"/>
    <property type="match status" value="1"/>
</dbReference>
<evidence type="ECO:0000259" key="4">
    <source>
        <dbReference type="PROSITE" id="PS50173"/>
    </source>
</evidence>
<dbReference type="InterPro" id="IPR024728">
    <property type="entry name" value="PolY_HhH_motif"/>
</dbReference>
<evidence type="ECO:0000256" key="3">
    <source>
        <dbReference type="ARBA" id="ARBA00022932"/>
    </source>
</evidence>
<evidence type="ECO:0000313" key="6">
    <source>
        <dbReference type="Proteomes" id="UP001316087"/>
    </source>
</evidence>
<comment type="similarity">
    <text evidence="1">Belongs to the DNA polymerase type-Y family.</text>
</comment>
<dbReference type="Pfam" id="PF00817">
    <property type="entry name" value="IMS"/>
    <property type="match status" value="1"/>
</dbReference>
<dbReference type="SUPFAM" id="SSF100879">
    <property type="entry name" value="Lesion bypass DNA polymerase (Y-family), little finger domain"/>
    <property type="match status" value="1"/>
</dbReference>
<dbReference type="Proteomes" id="UP001316087">
    <property type="component" value="Unassembled WGS sequence"/>
</dbReference>
<dbReference type="PANTHER" id="PTHR11076">
    <property type="entry name" value="DNA REPAIR POLYMERASE UMUC / TRANSFERASE FAMILY MEMBER"/>
    <property type="match status" value="1"/>
</dbReference>
<dbReference type="InterPro" id="IPR043128">
    <property type="entry name" value="Rev_trsase/Diguanyl_cyclase"/>
</dbReference>
<gene>
    <name evidence="5" type="ORF">LZ480_11000</name>
</gene>
<protein>
    <submittedName>
        <fullName evidence="5">UV damage repair protein UvrX</fullName>
    </submittedName>
</protein>
<dbReference type="Gene3D" id="1.10.150.20">
    <property type="entry name" value="5' to 3' exonuclease, C-terminal subdomain"/>
    <property type="match status" value="1"/>
</dbReference>
<dbReference type="SUPFAM" id="SSF56672">
    <property type="entry name" value="DNA/RNA polymerases"/>
    <property type="match status" value="1"/>
</dbReference>
<dbReference type="InterPro" id="IPR036775">
    <property type="entry name" value="DNA_pol_Y-fam_lit_finger_sf"/>
</dbReference>
<keyword evidence="6" id="KW-1185">Reference proteome</keyword>
<keyword evidence="3" id="KW-0239">DNA-directed DNA polymerase</keyword>
<comment type="caution">
    <text evidence="5">The sequence shown here is derived from an EMBL/GenBank/DDBJ whole genome shotgun (WGS) entry which is preliminary data.</text>
</comment>
<organism evidence="5 6">
    <name type="scientific">Solibacillus palustris</name>
    <dbReference type="NCBI Taxonomy" id="2908203"/>
    <lineage>
        <taxon>Bacteria</taxon>
        <taxon>Bacillati</taxon>
        <taxon>Bacillota</taxon>
        <taxon>Bacilli</taxon>
        <taxon>Bacillales</taxon>
        <taxon>Caryophanaceae</taxon>
        <taxon>Solibacillus</taxon>
    </lineage>
</organism>
<keyword evidence="2" id="KW-0515">Mutator protein</keyword>
<evidence type="ECO:0000256" key="1">
    <source>
        <dbReference type="ARBA" id="ARBA00010945"/>
    </source>
</evidence>
<name>A0ABS9UE50_9BACL</name>
<dbReference type="PANTHER" id="PTHR11076:SF35">
    <property type="entry name" value="DNA REPAIR PROTEIN HOMOLOG YOBH"/>
    <property type="match status" value="1"/>
</dbReference>
<feature type="domain" description="UmuC" evidence="4">
    <location>
        <begin position="1"/>
        <end position="185"/>
    </location>
</feature>
<evidence type="ECO:0000256" key="2">
    <source>
        <dbReference type="ARBA" id="ARBA00022457"/>
    </source>
</evidence>
<sequence length="410" mass="46426">MDMHAFYVSCIASLENIDIMNVPMAVVGSLTQSGSVVLSANRPMKERFKIKTGNRLYEIPKHPDIKLFEPKMEFFIHMSVEIIKLAATFVPIESIHVYSIDEFMLKLDDVTSLYGDAESITKSIQNAIYQQFKIPCSAGMGDNILMAKLALDLEGKKSGFAKWTYEDIPHKLWKVSPLSEMWGIGKQTEKRLNAMGIYTVGGLAEANLDELEKKFGVMGNQLYYHAWGIDLAQIGEQENIKDIKRGLSFGKSQMLMRDYNHKREISVVLLEMCEDVAKRAREKGYSARTISLGLAHSRHAIMSDNFYRSRTVEEPTNDTLVIYNVCKELLNEFYGGEPARQLSVRISNVSKERGMQLDLFDQSKDKRAHLANTMDNLRNRFGSTSILRAVSFTNAGTARSRRQLVAGHKK</sequence>
<dbReference type="RefSeq" id="WP_241369563.1">
    <property type="nucleotide sequence ID" value="NZ_JAKZFC010000003.1"/>
</dbReference>